<dbReference type="InterPro" id="IPR012000">
    <property type="entry name" value="Thiamin_PyroP_enz_cen_dom"/>
</dbReference>
<reference evidence="8 9" key="1">
    <citation type="submission" date="2014-04" db="EMBL/GenBank/DDBJ databases">
        <title>Draft Genome Sequence of Synergistes jonesii.</title>
        <authorList>
            <person name="Coil D.A."/>
            <person name="Eisen J.A."/>
            <person name="Holland-Moritz H.E."/>
        </authorList>
    </citation>
    <scope>NUCLEOTIDE SEQUENCE [LARGE SCALE GENOMIC DNA]</scope>
    <source>
        <strain evidence="8 9">78-1</strain>
    </source>
</reference>
<protein>
    <recommendedName>
        <fullName evidence="10">Acetolactate synthase</fullName>
    </recommendedName>
</protein>
<dbReference type="PANTHER" id="PTHR18968:SF13">
    <property type="entry name" value="ACETOLACTATE SYNTHASE CATALYTIC SUBUNIT, MITOCHONDRIAL"/>
    <property type="match status" value="1"/>
</dbReference>
<feature type="domain" description="Thiamine pyrophosphate enzyme central" evidence="5">
    <location>
        <begin position="192"/>
        <end position="330"/>
    </location>
</feature>
<dbReference type="InterPro" id="IPR012001">
    <property type="entry name" value="Thiamin_PyroP_enz_TPP-bd_dom"/>
</dbReference>
<evidence type="ECO:0000259" key="7">
    <source>
        <dbReference type="Pfam" id="PF02776"/>
    </source>
</evidence>
<dbReference type="Pfam" id="PF02775">
    <property type="entry name" value="TPP_enzyme_C"/>
    <property type="match status" value="1"/>
</dbReference>
<comment type="caution">
    <text evidence="8">The sequence shown here is derived from an EMBL/GenBank/DDBJ whole genome shotgun (WGS) entry which is preliminary data.</text>
</comment>
<dbReference type="SUPFAM" id="SSF52518">
    <property type="entry name" value="Thiamin diphosphate-binding fold (THDP-binding)"/>
    <property type="match status" value="2"/>
</dbReference>
<dbReference type="GeneID" id="90983771"/>
<dbReference type="InterPro" id="IPR000399">
    <property type="entry name" value="TPP-bd_CS"/>
</dbReference>
<dbReference type="STRING" id="2754.EH55_05660"/>
<dbReference type="PROSITE" id="PS00187">
    <property type="entry name" value="TPP_ENZYMES"/>
    <property type="match status" value="1"/>
</dbReference>
<feature type="domain" description="Thiamine pyrophosphate enzyme TPP-binding" evidence="6">
    <location>
        <begin position="395"/>
        <end position="541"/>
    </location>
</feature>
<evidence type="ECO:0000256" key="1">
    <source>
        <dbReference type="ARBA" id="ARBA00001964"/>
    </source>
</evidence>
<dbReference type="CDD" id="cd00568">
    <property type="entry name" value="TPP_enzymes"/>
    <property type="match status" value="1"/>
</dbReference>
<keyword evidence="9" id="KW-1185">Reference proteome</keyword>
<evidence type="ECO:0008006" key="10">
    <source>
        <dbReference type="Google" id="ProtNLM"/>
    </source>
</evidence>
<dbReference type="Proteomes" id="UP000027665">
    <property type="component" value="Unassembled WGS sequence"/>
</dbReference>
<evidence type="ECO:0000256" key="2">
    <source>
        <dbReference type="ARBA" id="ARBA00007812"/>
    </source>
</evidence>
<gene>
    <name evidence="8" type="ORF">EH55_05660</name>
</gene>
<dbReference type="GO" id="GO:0050660">
    <property type="term" value="F:flavin adenine dinucleotide binding"/>
    <property type="evidence" value="ECO:0007669"/>
    <property type="project" value="TreeGrafter"/>
</dbReference>
<feature type="domain" description="Thiamine pyrophosphate enzyme N-terminal TPP-binding" evidence="7">
    <location>
        <begin position="1"/>
        <end position="117"/>
    </location>
</feature>
<dbReference type="GO" id="GO:0009099">
    <property type="term" value="P:L-valine biosynthetic process"/>
    <property type="evidence" value="ECO:0007669"/>
    <property type="project" value="TreeGrafter"/>
</dbReference>
<dbReference type="CDD" id="cd07035">
    <property type="entry name" value="TPP_PYR_POX_like"/>
    <property type="match status" value="1"/>
</dbReference>
<dbReference type="Pfam" id="PF02776">
    <property type="entry name" value="TPP_enzyme_N"/>
    <property type="match status" value="1"/>
</dbReference>
<evidence type="ECO:0000259" key="6">
    <source>
        <dbReference type="Pfam" id="PF02775"/>
    </source>
</evidence>
<dbReference type="OrthoDB" id="4494979at2"/>
<evidence type="ECO:0000313" key="8">
    <source>
        <dbReference type="EMBL" id="KEJ92112.1"/>
    </source>
</evidence>
<dbReference type="Gene3D" id="3.40.50.1220">
    <property type="entry name" value="TPP-binding domain"/>
    <property type="match status" value="1"/>
</dbReference>
<comment type="cofactor">
    <cofactor evidence="1">
        <name>thiamine diphosphate</name>
        <dbReference type="ChEBI" id="CHEBI:58937"/>
    </cofactor>
</comment>
<dbReference type="SUPFAM" id="SSF52467">
    <property type="entry name" value="DHS-like NAD/FAD-binding domain"/>
    <property type="match status" value="1"/>
</dbReference>
<dbReference type="GO" id="GO:0030976">
    <property type="term" value="F:thiamine pyrophosphate binding"/>
    <property type="evidence" value="ECO:0007669"/>
    <property type="project" value="InterPro"/>
</dbReference>
<dbReference type="Gene3D" id="3.40.50.970">
    <property type="match status" value="2"/>
</dbReference>
<dbReference type="GO" id="GO:0005948">
    <property type="term" value="C:acetolactate synthase complex"/>
    <property type="evidence" value="ECO:0007669"/>
    <property type="project" value="TreeGrafter"/>
</dbReference>
<name>A0A073J330_9BACT</name>
<organism evidence="8 9">
    <name type="scientific">Synergistes jonesii</name>
    <dbReference type="NCBI Taxonomy" id="2754"/>
    <lineage>
        <taxon>Bacteria</taxon>
        <taxon>Thermotogati</taxon>
        <taxon>Synergistota</taxon>
        <taxon>Synergistia</taxon>
        <taxon>Synergistales</taxon>
        <taxon>Synergistaceae</taxon>
        <taxon>Synergistes</taxon>
    </lineage>
</organism>
<dbReference type="InterPro" id="IPR029061">
    <property type="entry name" value="THDP-binding"/>
</dbReference>
<evidence type="ECO:0000259" key="5">
    <source>
        <dbReference type="Pfam" id="PF00205"/>
    </source>
</evidence>
<sequence length="569" mass="60663">MKCGRILLEMLKKYDVEYVFGLPGETTLHWYDEWKKFPDIEHVMVRDERNAAFMADGYAKVSGKPGVCEGPSVGAPHMLPGIVESFSSCVPVIAITSDIPLNGEKHNILTGADQTSMFKPFVKESLTVYKATDIPFIVRRAFRLATSGRPGPVHIRLPQDVLGEDAEAADLFAQPEFAHIPGKRCAAAADDVKRAIEALKGAERGVMICGQGALSSQAWDEVRATAEKFELAVLTTINAKGVIAETHPLSGGVCGARGANSFSNGLVLDADVVFFVGSSTDSAGTWGWKVPAKDTKAQIVELNVGEGDLGNNYDAKVLMLGDVKETLAKLLEYSGNYKKGAGAYTASIAAKRAAYEESLAEGLKDSAAFPCDPLYVMDQIAAAMPEDSILVVDPGISAVYPAGFIKMKKAGRRFVCNFAQGSLGYATAAAIGAAKASPGSTIVHITGDGSFGFCAGEYETLVRTGADVKVILANNRSFGWIRVSNSMAFNNEPFATQFAELDYVTLMKGFGIPAARVDGPLRVADALKGLFAAKGPAFLEIPFEPEDKCVPPVPGWAEKARKAGGKNFY</sequence>
<dbReference type="PANTHER" id="PTHR18968">
    <property type="entry name" value="THIAMINE PYROPHOSPHATE ENZYMES"/>
    <property type="match status" value="1"/>
</dbReference>
<dbReference type="PATRIC" id="fig|2754.20.peg.2076"/>
<dbReference type="Pfam" id="PF00205">
    <property type="entry name" value="TPP_enzyme_M"/>
    <property type="match status" value="1"/>
</dbReference>
<accession>A0A073J330</accession>
<dbReference type="InterPro" id="IPR011766">
    <property type="entry name" value="TPP_enzyme_TPP-bd"/>
</dbReference>
<proteinExistence type="inferred from homology"/>
<dbReference type="EMBL" id="JMKI01000035">
    <property type="protein sequence ID" value="KEJ92112.1"/>
    <property type="molecule type" value="Genomic_DNA"/>
</dbReference>
<comment type="similarity">
    <text evidence="2 4">Belongs to the TPP enzyme family.</text>
</comment>
<dbReference type="GO" id="GO:0009097">
    <property type="term" value="P:isoleucine biosynthetic process"/>
    <property type="evidence" value="ECO:0007669"/>
    <property type="project" value="TreeGrafter"/>
</dbReference>
<keyword evidence="3 4" id="KW-0786">Thiamine pyrophosphate</keyword>
<evidence type="ECO:0000256" key="3">
    <source>
        <dbReference type="ARBA" id="ARBA00023052"/>
    </source>
</evidence>
<dbReference type="GO" id="GO:0000287">
    <property type="term" value="F:magnesium ion binding"/>
    <property type="evidence" value="ECO:0007669"/>
    <property type="project" value="InterPro"/>
</dbReference>
<dbReference type="InterPro" id="IPR045229">
    <property type="entry name" value="TPP_enz"/>
</dbReference>
<dbReference type="InterPro" id="IPR029035">
    <property type="entry name" value="DHS-like_NAD/FAD-binding_dom"/>
</dbReference>
<dbReference type="eggNOG" id="COG0028">
    <property type="taxonomic scope" value="Bacteria"/>
</dbReference>
<evidence type="ECO:0000313" key="9">
    <source>
        <dbReference type="Proteomes" id="UP000027665"/>
    </source>
</evidence>
<dbReference type="AlphaFoldDB" id="A0A073J330"/>
<dbReference type="RefSeq" id="WP_037976495.1">
    <property type="nucleotide sequence ID" value="NZ_JMKI01000035.1"/>
</dbReference>
<dbReference type="GO" id="GO:0003984">
    <property type="term" value="F:acetolactate synthase activity"/>
    <property type="evidence" value="ECO:0007669"/>
    <property type="project" value="TreeGrafter"/>
</dbReference>
<evidence type="ECO:0000256" key="4">
    <source>
        <dbReference type="RuleBase" id="RU362132"/>
    </source>
</evidence>